<protein>
    <submittedName>
        <fullName evidence="2">Transposase</fullName>
    </submittedName>
</protein>
<organism evidence="2 3">
    <name type="scientific">Thermoactinomyces mirandus</name>
    <dbReference type="NCBI Taxonomy" id="2756294"/>
    <lineage>
        <taxon>Bacteria</taxon>
        <taxon>Bacillati</taxon>
        <taxon>Bacillota</taxon>
        <taxon>Bacilli</taxon>
        <taxon>Bacillales</taxon>
        <taxon>Thermoactinomycetaceae</taxon>
        <taxon>Thermoactinomyces</taxon>
    </lineage>
</organism>
<evidence type="ECO:0000313" key="2">
    <source>
        <dbReference type="EMBL" id="MBA4601550.1"/>
    </source>
</evidence>
<dbReference type="InterPro" id="IPR002525">
    <property type="entry name" value="Transp_IS110-like_N"/>
</dbReference>
<dbReference type="AlphaFoldDB" id="A0A7W2ARG7"/>
<keyword evidence="3" id="KW-1185">Reference proteome</keyword>
<dbReference type="EMBL" id="JACEOL010000010">
    <property type="protein sequence ID" value="MBA4601550.1"/>
    <property type="molecule type" value="Genomic_DNA"/>
</dbReference>
<evidence type="ECO:0000313" key="3">
    <source>
        <dbReference type="Proteomes" id="UP000538292"/>
    </source>
</evidence>
<dbReference type="Proteomes" id="UP000538292">
    <property type="component" value="Unassembled WGS sequence"/>
</dbReference>
<dbReference type="GO" id="GO:0003677">
    <property type="term" value="F:DNA binding"/>
    <property type="evidence" value="ECO:0007669"/>
    <property type="project" value="InterPro"/>
</dbReference>
<feature type="domain" description="Transposase IS110-like N-terminal" evidence="1">
    <location>
        <begin position="19"/>
        <end position="93"/>
    </location>
</feature>
<dbReference type="GO" id="GO:0006313">
    <property type="term" value="P:DNA transposition"/>
    <property type="evidence" value="ECO:0007669"/>
    <property type="project" value="InterPro"/>
</dbReference>
<accession>A0A7W2ARG7</accession>
<dbReference type="Pfam" id="PF01548">
    <property type="entry name" value="DEDD_Tnp_IS110"/>
    <property type="match status" value="1"/>
</dbReference>
<dbReference type="GO" id="GO:0004803">
    <property type="term" value="F:transposase activity"/>
    <property type="evidence" value="ECO:0007669"/>
    <property type="project" value="InterPro"/>
</dbReference>
<reference evidence="2 3" key="1">
    <citation type="submission" date="2020-07" db="EMBL/GenBank/DDBJ databases">
        <title>Thermoactinomyces phylogeny.</title>
        <authorList>
            <person name="Dunlap C."/>
        </authorList>
    </citation>
    <scope>NUCLEOTIDE SEQUENCE [LARGE SCALE GENOMIC DNA]</scope>
    <source>
        <strain evidence="2 3">AMNI-1</strain>
    </source>
</reference>
<name>A0A7W2ARG7_9BACL</name>
<sequence>MKYKQNRKIEQINESTLIIGADIAEHKHIARAVDFRGIELGKTLAFSQSQSGFSQLLFWIKSLMKQHSKQHVLFGIEPTGHYWLSLAEFLKKHVQVDHG</sequence>
<evidence type="ECO:0000259" key="1">
    <source>
        <dbReference type="Pfam" id="PF01548"/>
    </source>
</evidence>
<comment type="caution">
    <text evidence="2">The sequence shown here is derived from an EMBL/GenBank/DDBJ whole genome shotgun (WGS) entry which is preliminary data.</text>
</comment>
<proteinExistence type="predicted"/>
<gene>
    <name evidence="2" type="ORF">H2C83_04280</name>
</gene>